<proteinExistence type="predicted"/>
<reference evidence="2 3" key="1">
    <citation type="submission" date="2020-08" db="EMBL/GenBank/DDBJ databases">
        <title>The Agave Microbiome: Exploring the role of microbial communities in plant adaptations to desert environments.</title>
        <authorList>
            <person name="Partida-Martinez L.P."/>
        </authorList>
    </citation>
    <scope>NUCLEOTIDE SEQUENCE [LARGE SCALE GENOMIC DNA]</scope>
    <source>
        <strain evidence="2 3">AS3.12</strain>
    </source>
</reference>
<dbReference type="Gene3D" id="3.40.630.30">
    <property type="match status" value="1"/>
</dbReference>
<comment type="caution">
    <text evidence="2">The sequence shown here is derived from an EMBL/GenBank/DDBJ whole genome shotgun (WGS) entry which is preliminary data.</text>
</comment>
<dbReference type="InterPro" id="IPR016181">
    <property type="entry name" value="Acyl_CoA_acyltransferase"/>
</dbReference>
<evidence type="ECO:0000313" key="2">
    <source>
        <dbReference type="EMBL" id="MBB6509791.1"/>
    </source>
</evidence>
<evidence type="ECO:0000259" key="1">
    <source>
        <dbReference type="Pfam" id="PF13480"/>
    </source>
</evidence>
<dbReference type="RefSeq" id="WP_184655220.1">
    <property type="nucleotide sequence ID" value="NZ_JACHBU010000006.1"/>
</dbReference>
<dbReference type="GO" id="GO:0016740">
    <property type="term" value="F:transferase activity"/>
    <property type="evidence" value="ECO:0007669"/>
    <property type="project" value="UniProtKB-KW"/>
</dbReference>
<protein>
    <submittedName>
        <fullName evidence="2">CelD/BcsL family acetyltransferase involved in cellulose biosynthesis</fullName>
    </submittedName>
</protein>
<dbReference type="SUPFAM" id="SSF55729">
    <property type="entry name" value="Acyl-CoA N-acyltransferases (Nat)"/>
    <property type="match status" value="1"/>
</dbReference>
<dbReference type="Proteomes" id="UP000585437">
    <property type="component" value="Unassembled WGS sequence"/>
</dbReference>
<feature type="domain" description="BioF2-like acetyltransferase" evidence="1">
    <location>
        <begin position="169"/>
        <end position="313"/>
    </location>
</feature>
<dbReference type="InterPro" id="IPR038740">
    <property type="entry name" value="BioF2-like_GNAT_dom"/>
</dbReference>
<sequence>MKVTVEETFDFSGPEYRRLYSEGKGTAFQAPMWLDMLHRRLGPSLGAKQRTVTFRNEADDSLLAVLPLVMQRSSGVMIIQPADFGISDYNTIVCDAERFEQIAASPAVLKALRETLRGADLLMFRKVRADGFDIQRLFKGARESRGENSAHAFDIGEDFDYWRLKVMSRSFTKNLGRLQRQTETAYGPYEHRAITDEQEIRAVFEFLREARQDRYAENLLDRHEYFDLYRDYAVAAAASGEAVLYVSYLAGEPVAALFGLAGDGEFHATLLASDIKKHQKISAGMQILYRVAQLRHQDGHRVMDLCLGDPGYKTHFRPTETTMRNITVALSLKGAAVAAIYHHAKPLKNFLRKGVANVR</sequence>
<dbReference type="EMBL" id="JACHBU010000006">
    <property type="protein sequence ID" value="MBB6509791.1"/>
    <property type="molecule type" value="Genomic_DNA"/>
</dbReference>
<dbReference type="AlphaFoldDB" id="A0A7X0MSW0"/>
<gene>
    <name evidence="2" type="ORF">F4695_003175</name>
</gene>
<keyword evidence="3" id="KW-1185">Reference proteome</keyword>
<dbReference type="Pfam" id="PF13480">
    <property type="entry name" value="Acetyltransf_6"/>
    <property type="match status" value="1"/>
</dbReference>
<evidence type="ECO:0000313" key="3">
    <source>
        <dbReference type="Proteomes" id="UP000585437"/>
    </source>
</evidence>
<accession>A0A7X0MSW0</accession>
<keyword evidence="2" id="KW-0808">Transferase</keyword>
<organism evidence="2 3">
    <name type="scientific">Rhizobium soli</name>
    <dbReference type="NCBI Taxonomy" id="424798"/>
    <lineage>
        <taxon>Bacteria</taxon>
        <taxon>Pseudomonadati</taxon>
        <taxon>Pseudomonadota</taxon>
        <taxon>Alphaproteobacteria</taxon>
        <taxon>Hyphomicrobiales</taxon>
        <taxon>Rhizobiaceae</taxon>
        <taxon>Rhizobium/Agrobacterium group</taxon>
        <taxon>Rhizobium</taxon>
    </lineage>
</organism>
<name>A0A7X0MSW0_9HYPH</name>